<dbReference type="KEGG" id="carm:CARM_1606"/>
<dbReference type="RefSeq" id="WP_139427331.1">
    <property type="nucleotide sequence ID" value="NZ_CBCSFY010000028.1"/>
</dbReference>
<dbReference type="GeneID" id="56587354"/>
<gene>
    <name evidence="2" type="primary">ctsG</name>
    <name evidence="2" type="ORF">CARM_1606</name>
</gene>
<dbReference type="InterPro" id="IPR000983">
    <property type="entry name" value="Bac_GSPG_pilin"/>
</dbReference>
<keyword evidence="1" id="KW-0488">Methylation</keyword>
<dbReference type="Proteomes" id="UP000509246">
    <property type="component" value="Chromosome"/>
</dbReference>
<reference evidence="2 3" key="1">
    <citation type="submission" date="2020-05" db="EMBL/GenBank/DDBJ databases">
        <title>Complete genome sequencing of Campylobacter and Arcobacter type strains.</title>
        <authorList>
            <person name="Miller W.G."/>
            <person name="Yee E."/>
        </authorList>
    </citation>
    <scope>NUCLEOTIDE SEQUENCE [LARGE SCALE GENOMIC DNA]</scope>
    <source>
        <strain evidence="2 3">CCUG 73571</strain>
    </source>
</reference>
<dbReference type="PRINTS" id="PR00813">
    <property type="entry name" value="BCTERIALGSPG"/>
</dbReference>
<sequence>MKKAFTIIELVFVVIILGVLAAIALPKFSSSKDEASTTQALGNLKIFISDINAYVLKNESLSSIALMSNVTNVKNEDLSSLQNATKELDFSVGNDEQCFKVFFVDKESVLLLAFAPNSSYKNKIENIANLKNQLLKEPNNQSTKTQLDELIRSLGESEIRSSSKSKSCQNLIHSKYFKDLISRVYFLNG</sequence>
<dbReference type="EMBL" id="CP053825">
    <property type="protein sequence ID" value="QKF80481.1"/>
    <property type="molecule type" value="Genomic_DNA"/>
</dbReference>
<name>A0A7L5I3C3_9BACT</name>
<evidence type="ECO:0000313" key="2">
    <source>
        <dbReference type="EMBL" id="QKF80481.1"/>
    </source>
</evidence>
<dbReference type="GO" id="GO:0015627">
    <property type="term" value="C:type II protein secretion system complex"/>
    <property type="evidence" value="ECO:0007669"/>
    <property type="project" value="InterPro"/>
</dbReference>
<protein>
    <submittedName>
        <fullName evidence="2">Transformation system, putative pseudopilin protein CtsG</fullName>
    </submittedName>
</protein>
<proteinExistence type="predicted"/>
<dbReference type="OrthoDB" id="5363311at2"/>
<organism evidence="2 3">
    <name type="scientific">Campylobacter armoricus</name>
    <dbReference type="NCBI Taxonomy" id="2505970"/>
    <lineage>
        <taxon>Bacteria</taxon>
        <taxon>Pseudomonadati</taxon>
        <taxon>Campylobacterota</taxon>
        <taxon>Epsilonproteobacteria</taxon>
        <taxon>Campylobacterales</taxon>
        <taxon>Campylobacteraceae</taxon>
        <taxon>Campylobacter</taxon>
    </lineage>
</organism>
<accession>A0A7L5I3C3</accession>
<evidence type="ECO:0000313" key="3">
    <source>
        <dbReference type="Proteomes" id="UP000509246"/>
    </source>
</evidence>
<dbReference type="InterPro" id="IPR045584">
    <property type="entry name" value="Pilin-like"/>
</dbReference>
<evidence type="ECO:0000256" key="1">
    <source>
        <dbReference type="ARBA" id="ARBA00022481"/>
    </source>
</evidence>
<dbReference type="GO" id="GO:0015628">
    <property type="term" value="P:protein secretion by the type II secretion system"/>
    <property type="evidence" value="ECO:0007669"/>
    <property type="project" value="InterPro"/>
</dbReference>
<dbReference type="Gene3D" id="3.30.700.10">
    <property type="entry name" value="Glycoprotein, Type 4 Pilin"/>
    <property type="match status" value="1"/>
</dbReference>
<dbReference type="InterPro" id="IPR012902">
    <property type="entry name" value="N_methyl_site"/>
</dbReference>
<dbReference type="SUPFAM" id="SSF54523">
    <property type="entry name" value="Pili subunits"/>
    <property type="match status" value="1"/>
</dbReference>
<dbReference type="AlphaFoldDB" id="A0A7L5I3C3"/>
<keyword evidence="3" id="KW-1185">Reference proteome</keyword>
<dbReference type="NCBIfam" id="TIGR02532">
    <property type="entry name" value="IV_pilin_GFxxxE"/>
    <property type="match status" value="1"/>
</dbReference>